<dbReference type="SUPFAM" id="SSF49899">
    <property type="entry name" value="Concanavalin A-like lectins/glucanases"/>
    <property type="match status" value="1"/>
</dbReference>
<dbReference type="Proteomes" id="UP000697330">
    <property type="component" value="Unassembled WGS sequence"/>
</dbReference>
<reference evidence="2" key="1">
    <citation type="journal article" date="2021" name="PeerJ">
        <title>Extensive microbial diversity within the chicken gut microbiome revealed by metagenomics and culture.</title>
        <authorList>
            <person name="Gilroy R."/>
            <person name="Ravi A."/>
            <person name="Getino M."/>
            <person name="Pursley I."/>
            <person name="Horton D.L."/>
            <person name="Alikhan N.F."/>
            <person name="Baker D."/>
            <person name="Gharbi K."/>
            <person name="Hall N."/>
            <person name="Watson M."/>
            <person name="Adriaenssens E.M."/>
            <person name="Foster-Nyarko E."/>
            <person name="Jarju S."/>
            <person name="Secka A."/>
            <person name="Antonio M."/>
            <person name="Oren A."/>
            <person name="Chaudhuri R.R."/>
            <person name="La Ragione R."/>
            <person name="Hildebrand F."/>
            <person name="Pallen M.J."/>
        </authorList>
    </citation>
    <scope>NUCLEOTIDE SEQUENCE</scope>
    <source>
        <strain evidence="2">CHK124-7917</strain>
    </source>
</reference>
<accession>A0A921GDD8</accession>
<gene>
    <name evidence="2" type="ORF">K8U72_03040</name>
</gene>
<sequence length="380" mass="38879">MKVPRRTALRRVASLVAVMVVATLAVMGVTSTVAMAAGAMASATSYEATTEDGAKVSVGAPQGALPDGATLHVDPVTSNEDVQAVTDELDAAAVSYDGFAAFDVYFTDADGNEIEPTEAVSVRFELPEGSVPEGAEGLAIHHLAEAEDGTVADVEAVADDGDATEGTISVQDDATVDAEFTVGDLSVLAFSWAENAGENVAETTAAAEVTSTSSSATRATTGTNLLTETFTGSSVADPDSWLRFGTAGLTAASKGSEWYVGNYTDGTGSYLNGDHGDGYLQLTDASGGDTGTVLYNQPVQSRLGLDISFYQWQFNGSTNPPADGIGFFLTDGSYDLSKQGPQGSGCGGALGYSAIENNGDEDNVEPGIEHGVLGIGLDVF</sequence>
<feature type="chain" id="PRO_5037563544" evidence="1">
    <location>
        <begin position="37"/>
        <end position="380"/>
    </location>
</feature>
<dbReference type="AlphaFoldDB" id="A0A921GDD8"/>
<comment type="caution">
    <text evidence="2">The sequence shown here is derived from an EMBL/GenBank/DDBJ whole genome shotgun (WGS) entry which is preliminary data.</text>
</comment>
<protein>
    <submittedName>
        <fullName evidence="2">Uncharacterized protein</fullName>
    </submittedName>
</protein>
<dbReference type="Gene3D" id="2.60.120.200">
    <property type="match status" value="1"/>
</dbReference>
<feature type="signal peptide" evidence="1">
    <location>
        <begin position="1"/>
        <end position="36"/>
    </location>
</feature>
<feature type="non-terminal residue" evidence="2">
    <location>
        <position position="380"/>
    </location>
</feature>
<dbReference type="RefSeq" id="WP_274958724.1">
    <property type="nucleotide sequence ID" value="NZ_DYWQ01000048.1"/>
</dbReference>
<proteinExistence type="predicted"/>
<dbReference type="InterPro" id="IPR013320">
    <property type="entry name" value="ConA-like_dom_sf"/>
</dbReference>
<dbReference type="EMBL" id="DYWQ01000048">
    <property type="protein sequence ID" value="HJF44747.1"/>
    <property type="molecule type" value="Genomic_DNA"/>
</dbReference>
<keyword evidence="1" id="KW-0732">Signal</keyword>
<evidence type="ECO:0000256" key="1">
    <source>
        <dbReference type="SAM" id="SignalP"/>
    </source>
</evidence>
<evidence type="ECO:0000313" key="2">
    <source>
        <dbReference type="EMBL" id="HJF44747.1"/>
    </source>
</evidence>
<organism evidence="2 3">
    <name type="scientific">Thermophilibacter provencensis</name>
    <dbReference type="NCBI Taxonomy" id="1852386"/>
    <lineage>
        <taxon>Bacteria</taxon>
        <taxon>Bacillati</taxon>
        <taxon>Actinomycetota</taxon>
        <taxon>Coriobacteriia</taxon>
        <taxon>Coriobacteriales</taxon>
        <taxon>Atopobiaceae</taxon>
        <taxon>Thermophilibacter</taxon>
    </lineage>
</organism>
<evidence type="ECO:0000313" key="3">
    <source>
        <dbReference type="Proteomes" id="UP000697330"/>
    </source>
</evidence>
<name>A0A921GDD8_9ACTN</name>
<reference evidence="2" key="2">
    <citation type="submission" date="2021-09" db="EMBL/GenBank/DDBJ databases">
        <authorList>
            <person name="Gilroy R."/>
        </authorList>
    </citation>
    <scope>NUCLEOTIDE SEQUENCE</scope>
    <source>
        <strain evidence="2">CHK124-7917</strain>
    </source>
</reference>